<sequence length="113" mass="12542">MGKVIVTSSEDEDNNEELDFMSDDSEEVPVKSADKRKIGSSKSGTGAFVKGNVVKPLVRKAMVFDKNRNLYQVTSSAEEDDSVDDGEEVLEVMNTRRRSGFKKIAQCSLLHCH</sequence>
<gene>
    <name evidence="2" type="ORF">MERR_LOCUS39087</name>
</gene>
<accession>A0A6D2KX89</accession>
<proteinExistence type="predicted"/>
<feature type="compositionally biased region" description="Acidic residues" evidence="1">
    <location>
        <begin position="9"/>
        <end position="27"/>
    </location>
</feature>
<comment type="caution">
    <text evidence="2">The sequence shown here is derived from an EMBL/GenBank/DDBJ whole genome shotgun (WGS) entry which is preliminary data.</text>
</comment>
<organism evidence="2 3">
    <name type="scientific">Microthlaspi erraticum</name>
    <dbReference type="NCBI Taxonomy" id="1685480"/>
    <lineage>
        <taxon>Eukaryota</taxon>
        <taxon>Viridiplantae</taxon>
        <taxon>Streptophyta</taxon>
        <taxon>Embryophyta</taxon>
        <taxon>Tracheophyta</taxon>
        <taxon>Spermatophyta</taxon>
        <taxon>Magnoliopsida</taxon>
        <taxon>eudicotyledons</taxon>
        <taxon>Gunneridae</taxon>
        <taxon>Pentapetalae</taxon>
        <taxon>rosids</taxon>
        <taxon>malvids</taxon>
        <taxon>Brassicales</taxon>
        <taxon>Brassicaceae</taxon>
        <taxon>Coluteocarpeae</taxon>
        <taxon>Microthlaspi</taxon>
    </lineage>
</organism>
<feature type="compositionally biased region" description="Basic and acidic residues" evidence="1">
    <location>
        <begin position="28"/>
        <end position="37"/>
    </location>
</feature>
<dbReference type="AlphaFoldDB" id="A0A6D2KX89"/>
<dbReference type="OrthoDB" id="1100735at2759"/>
<reference evidence="2" key="1">
    <citation type="submission" date="2020-01" db="EMBL/GenBank/DDBJ databases">
        <authorList>
            <person name="Mishra B."/>
        </authorList>
    </citation>
    <scope>NUCLEOTIDE SEQUENCE [LARGE SCALE GENOMIC DNA]</scope>
</reference>
<evidence type="ECO:0000313" key="3">
    <source>
        <dbReference type="Proteomes" id="UP000467841"/>
    </source>
</evidence>
<evidence type="ECO:0000256" key="1">
    <source>
        <dbReference type="SAM" id="MobiDB-lite"/>
    </source>
</evidence>
<protein>
    <submittedName>
        <fullName evidence="2">Uncharacterized protein</fullName>
    </submittedName>
</protein>
<keyword evidence="3" id="KW-1185">Reference proteome</keyword>
<feature type="region of interest" description="Disordered" evidence="1">
    <location>
        <begin position="1"/>
        <end position="41"/>
    </location>
</feature>
<name>A0A6D2KX89_9BRAS</name>
<dbReference type="Proteomes" id="UP000467841">
    <property type="component" value="Unassembled WGS sequence"/>
</dbReference>
<evidence type="ECO:0000313" key="2">
    <source>
        <dbReference type="EMBL" id="CAA7051852.1"/>
    </source>
</evidence>
<dbReference type="EMBL" id="CACVBM020001495">
    <property type="protein sequence ID" value="CAA7051852.1"/>
    <property type="molecule type" value="Genomic_DNA"/>
</dbReference>